<organism evidence="10 11">
    <name type="scientific">Scleropages formosus</name>
    <name type="common">Asian bonytongue</name>
    <name type="synonym">Osteoglossum formosum</name>
    <dbReference type="NCBI Taxonomy" id="113540"/>
    <lineage>
        <taxon>Eukaryota</taxon>
        <taxon>Metazoa</taxon>
        <taxon>Chordata</taxon>
        <taxon>Craniata</taxon>
        <taxon>Vertebrata</taxon>
        <taxon>Euteleostomi</taxon>
        <taxon>Actinopterygii</taxon>
        <taxon>Neopterygii</taxon>
        <taxon>Teleostei</taxon>
        <taxon>Osteoglossocephala</taxon>
        <taxon>Osteoglossomorpha</taxon>
        <taxon>Osteoglossiformes</taxon>
        <taxon>Osteoglossidae</taxon>
        <taxon>Scleropages</taxon>
    </lineage>
</organism>
<evidence type="ECO:0000256" key="2">
    <source>
        <dbReference type="ARBA" id="ARBA00022723"/>
    </source>
</evidence>
<keyword evidence="4 8" id="KW-0440">LIM domain</keyword>
<keyword evidence="2 8" id="KW-0479">Metal-binding</keyword>
<evidence type="ECO:0000313" key="10">
    <source>
        <dbReference type="EMBL" id="KPP71851.1"/>
    </source>
</evidence>
<accession>A0A0P7UCN0</accession>
<dbReference type="EMBL" id="JARO02002817">
    <property type="protein sequence ID" value="KPP71851.1"/>
    <property type="molecule type" value="Genomic_DNA"/>
</dbReference>
<keyword evidence="6" id="KW-0371">Homeobox</keyword>
<dbReference type="Gene3D" id="2.10.110.10">
    <property type="entry name" value="Cysteine Rich Protein"/>
    <property type="match status" value="1"/>
</dbReference>
<evidence type="ECO:0000256" key="7">
    <source>
        <dbReference type="ARBA" id="ARBA00023242"/>
    </source>
</evidence>
<dbReference type="GO" id="GO:0030182">
    <property type="term" value="P:neuron differentiation"/>
    <property type="evidence" value="ECO:0007669"/>
    <property type="project" value="TreeGrafter"/>
</dbReference>
<dbReference type="PROSITE" id="PS50023">
    <property type="entry name" value="LIM_DOMAIN_2"/>
    <property type="match status" value="1"/>
</dbReference>
<dbReference type="AlphaFoldDB" id="A0A0P7UCN0"/>
<comment type="subcellular location">
    <subcellularLocation>
        <location evidence="1">Nucleus</location>
    </subcellularLocation>
</comment>
<protein>
    <recommendedName>
        <fullName evidence="9">LIM zinc-binding domain-containing protein</fullName>
    </recommendedName>
</protein>
<sequence>MRVNESSWHEECLQCAVCRQPLSTSCYLRDRKLYCKHDYQHHGWDSDECYILTFLQREFWAWVLHPAPSVGGPVHPVSVSSSFAFLSPQCPRDTEAQGCQAK</sequence>
<comment type="caution">
    <text evidence="10">The sequence shown here is derived from an EMBL/GenBank/DDBJ whole genome shotgun (WGS) entry which is preliminary data.</text>
</comment>
<reference evidence="10 11" key="1">
    <citation type="submission" date="2015-08" db="EMBL/GenBank/DDBJ databases">
        <title>The genome of the Asian arowana (Scleropages formosus).</title>
        <authorList>
            <person name="Tan M.H."/>
            <person name="Gan H.M."/>
            <person name="Croft L.J."/>
            <person name="Austin C.M."/>
        </authorList>
    </citation>
    <scope>NUCLEOTIDE SEQUENCE [LARGE SCALE GENOMIC DNA]</scope>
    <source>
        <strain evidence="10">Aro1</strain>
    </source>
</reference>
<dbReference type="GO" id="GO:0046872">
    <property type="term" value="F:metal ion binding"/>
    <property type="evidence" value="ECO:0007669"/>
    <property type="project" value="UniProtKB-KW"/>
</dbReference>
<keyword evidence="7" id="KW-0539">Nucleus</keyword>
<dbReference type="Pfam" id="PF00412">
    <property type="entry name" value="LIM"/>
    <property type="match status" value="1"/>
</dbReference>
<dbReference type="GO" id="GO:0000977">
    <property type="term" value="F:RNA polymerase II transcription regulatory region sequence-specific DNA binding"/>
    <property type="evidence" value="ECO:0007669"/>
    <property type="project" value="TreeGrafter"/>
</dbReference>
<evidence type="ECO:0000256" key="1">
    <source>
        <dbReference type="ARBA" id="ARBA00004123"/>
    </source>
</evidence>
<dbReference type="InterPro" id="IPR001781">
    <property type="entry name" value="Znf_LIM"/>
</dbReference>
<evidence type="ECO:0000256" key="5">
    <source>
        <dbReference type="ARBA" id="ARBA00023125"/>
    </source>
</evidence>
<evidence type="ECO:0000313" key="11">
    <source>
        <dbReference type="Proteomes" id="UP000034805"/>
    </source>
</evidence>
<dbReference type="SUPFAM" id="SSF57716">
    <property type="entry name" value="Glucocorticoid receptor-like (DNA-binding domain)"/>
    <property type="match status" value="1"/>
</dbReference>
<proteinExistence type="predicted"/>
<evidence type="ECO:0000256" key="3">
    <source>
        <dbReference type="ARBA" id="ARBA00022833"/>
    </source>
</evidence>
<feature type="domain" description="LIM zinc-binding" evidence="9">
    <location>
        <begin position="1"/>
        <end position="45"/>
    </location>
</feature>
<gene>
    <name evidence="10" type="ORF">Z043_109197</name>
</gene>
<evidence type="ECO:0000256" key="4">
    <source>
        <dbReference type="ARBA" id="ARBA00023038"/>
    </source>
</evidence>
<dbReference type="InterPro" id="IPR050453">
    <property type="entry name" value="LIM_Homeobox_TF"/>
</dbReference>
<dbReference type="Proteomes" id="UP000034805">
    <property type="component" value="Unassembled WGS sequence"/>
</dbReference>
<dbReference type="GO" id="GO:0005634">
    <property type="term" value="C:nucleus"/>
    <property type="evidence" value="ECO:0007669"/>
    <property type="project" value="UniProtKB-SubCell"/>
</dbReference>
<dbReference type="PANTHER" id="PTHR24208">
    <property type="entry name" value="LIM/HOMEOBOX PROTEIN LHX"/>
    <property type="match status" value="1"/>
</dbReference>
<keyword evidence="3 8" id="KW-0862">Zinc</keyword>
<keyword evidence="5" id="KW-0238">DNA-binding</keyword>
<dbReference type="PANTHER" id="PTHR24208:SF166">
    <property type="entry name" value="LIM HOMEOBOX TRANSCRIPTION FACTOR 1 ALPHA, ISOFORM B"/>
    <property type="match status" value="1"/>
</dbReference>
<evidence type="ECO:0000256" key="8">
    <source>
        <dbReference type="PROSITE-ProRule" id="PRU00125"/>
    </source>
</evidence>
<dbReference type="SMART" id="SM00132">
    <property type="entry name" value="LIM"/>
    <property type="match status" value="1"/>
</dbReference>
<dbReference type="GO" id="GO:0000981">
    <property type="term" value="F:DNA-binding transcription factor activity, RNA polymerase II-specific"/>
    <property type="evidence" value="ECO:0007669"/>
    <property type="project" value="TreeGrafter"/>
</dbReference>
<evidence type="ECO:0000259" key="9">
    <source>
        <dbReference type="PROSITE" id="PS50023"/>
    </source>
</evidence>
<evidence type="ECO:0000256" key="6">
    <source>
        <dbReference type="ARBA" id="ARBA00023155"/>
    </source>
</evidence>
<name>A0A0P7UCN0_SCLFO</name>